<organism evidence="1 2">
    <name type="scientific">Alteromonas marina</name>
    <dbReference type="NCBI Taxonomy" id="203795"/>
    <lineage>
        <taxon>Bacteria</taxon>
        <taxon>Pseudomonadati</taxon>
        <taxon>Pseudomonadota</taxon>
        <taxon>Gammaproteobacteria</taxon>
        <taxon>Alteromonadales</taxon>
        <taxon>Alteromonadaceae</taxon>
        <taxon>Alteromonas/Salinimonas group</taxon>
        <taxon>Alteromonas</taxon>
    </lineage>
</organism>
<protein>
    <submittedName>
        <fullName evidence="1">Uncharacterized protein</fullName>
    </submittedName>
</protein>
<dbReference type="EMBL" id="JWLW01000002">
    <property type="protein sequence ID" value="KHT57587.1"/>
    <property type="molecule type" value="Genomic_DNA"/>
</dbReference>
<dbReference type="Proteomes" id="UP000031197">
    <property type="component" value="Unassembled WGS sequence"/>
</dbReference>
<evidence type="ECO:0000313" key="2">
    <source>
        <dbReference type="Proteomes" id="UP000031197"/>
    </source>
</evidence>
<gene>
    <name evidence="1" type="ORF">RJ41_01105</name>
</gene>
<reference evidence="1 2" key="1">
    <citation type="submission" date="2014-12" db="EMBL/GenBank/DDBJ databases">
        <title>Genome sequencing of Alteromonas marina AD001.</title>
        <authorList>
            <person name="Adrian T.G.S."/>
            <person name="Chan K.G."/>
        </authorList>
    </citation>
    <scope>NUCLEOTIDE SEQUENCE [LARGE SCALE GENOMIC DNA]</scope>
    <source>
        <strain evidence="1 2">AD001</strain>
    </source>
</reference>
<sequence>MAPVTSESGTELQHGFSRHTEWYDLNKIHAIAQEILWYKTLYEKSHPKVAFVKFCLVNETL</sequence>
<evidence type="ECO:0000313" key="1">
    <source>
        <dbReference type="EMBL" id="KHT57587.1"/>
    </source>
</evidence>
<keyword evidence="2" id="KW-1185">Reference proteome</keyword>
<comment type="caution">
    <text evidence="1">The sequence shown here is derived from an EMBL/GenBank/DDBJ whole genome shotgun (WGS) entry which is preliminary data.</text>
</comment>
<proteinExistence type="predicted"/>
<name>A0A0B3ZGQ0_9ALTE</name>
<accession>A0A0B3ZGQ0</accession>
<dbReference type="AlphaFoldDB" id="A0A0B3ZGQ0"/>